<accession>A0A182V1S2</accession>
<feature type="region of interest" description="Disordered" evidence="1">
    <location>
        <begin position="266"/>
        <end position="287"/>
    </location>
</feature>
<proteinExistence type="predicted"/>
<organism evidence="3 4">
    <name type="scientific">Anopheles merus</name>
    <name type="common">Mosquito</name>
    <dbReference type="NCBI Taxonomy" id="30066"/>
    <lineage>
        <taxon>Eukaryota</taxon>
        <taxon>Metazoa</taxon>
        <taxon>Ecdysozoa</taxon>
        <taxon>Arthropoda</taxon>
        <taxon>Hexapoda</taxon>
        <taxon>Insecta</taxon>
        <taxon>Pterygota</taxon>
        <taxon>Neoptera</taxon>
        <taxon>Endopterygota</taxon>
        <taxon>Diptera</taxon>
        <taxon>Nematocera</taxon>
        <taxon>Culicoidea</taxon>
        <taxon>Culicidae</taxon>
        <taxon>Anophelinae</taxon>
        <taxon>Anopheles</taxon>
    </lineage>
</organism>
<name>A0A182V1S2_ANOME</name>
<keyword evidence="4" id="KW-1185">Reference proteome</keyword>
<feature type="domain" description="DUF4806" evidence="2">
    <location>
        <begin position="372"/>
        <end position="461"/>
    </location>
</feature>
<evidence type="ECO:0000259" key="2">
    <source>
        <dbReference type="Pfam" id="PF16064"/>
    </source>
</evidence>
<feature type="region of interest" description="Disordered" evidence="1">
    <location>
        <begin position="32"/>
        <end position="53"/>
    </location>
</feature>
<dbReference type="Pfam" id="PF16064">
    <property type="entry name" value="DUF4806"/>
    <property type="match status" value="1"/>
</dbReference>
<dbReference type="VEuPathDB" id="VectorBase:AMEM007420"/>
<feature type="region of interest" description="Disordered" evidence="1">
    <location>
        <begin position="117"/>
        <end position="161"/>
    </location>
</feature>
<dbReference type="VEuPathDB" id="VectorBase:AMEM21_002009"/>
<dbReference type="Proteomes" id="UP000075903">
    <property type="component" value="Unassembled WGS sequence"/>
</dbReference>
<dbReference type="InterPro" id="IPR032071">
    <property type="entry name" value="DUF4806"/>
</dbReference>
<dbReference type="AlphaFoldDB" id="A0A182V1S2"/>
<protein>
    <submittedName>
        <fullName evidence="3">DUF4806 domain-containing protein</fullName>
    </submittedName>
</protein>
<evidence type="ECO:0000313" key="4">
    <source>
        <dbReference type="Proteomes" id="UP000075903"/>
    </source>
</evidence>
<feature type="compositionally biased region" description="Polar residues" evidence="1">
    <location>
        <begin position="270"/>
        <end position="287"/>
    </location>
</feature>
<evidence type="ECO:0000256" key="1">
    <source>
        <dbReference type="SAM" id="MobiDB-lite"/>
    </source>
</evidence>
<sequence length="510" mass="57364">MFSKSEPNSVVPVRRRCVADWHLVSVPTIMENSQTKRSTRSAAPPAVSTEMPELKEEPIDDDISLDHTRQAATETHQEGFLSSGARDPFVDEMEIGETSITFSNAFLDAFGKDVKTEHPTAEESDLNAEAVEAAGSSTAKRKNCDDEESGEDSSSVTKRLPNSNSSIIRCKIVQTRDAKGHVKLSVVPDHRVSVPSNPMKIRLNCTDANEQTQNHKHSIYQEVERSKQELQRITSEDADSLITMSDESLSDFSVNNSMIVHTLQDDNSDIENPTSKQTTTPASSVSASNIGISESKMIRKARCSNCKTMTAMLRAQTKLLINIRSQQKRTTNEMLKNKKNLMNRMCAMELRIKTLLNNENAEETNKNPDKSIHSFDQPLVASLEGLEKLDKDLEDESYFRNLTNELLIQIVDEDPNNRMLTVLDAIFDKTFLTTCSWTGISKKSRKIAMVSYQNVLKVFQSVGSTHEDKVTKDMIQSFFMNKLKHAKERLKAKGLVRSKCRTRPTFTLYK</sequence>
<dbReference type="EnsemblMetazoa" id="AMEM007420-RA">
    <property type="protein sequence ID" value="AMEM007420-PA"/>
    <property type="gene ID" value="AMEM007420"/>
</dbReference>
<reference evidence="3" key="1">
    <citation type="submission" date="2020-05" db="UniProtKB">
        <authorList>
            <consortium name="EnsemblMetazoa"/>
        </authorList>
    </citation>
    <scope>IDENTIFICATION</scope>
    <source>
        <strain evidence="3">MAF</strain>
    </source>
</reference>
<evidence type="ECO:0000313" key="3">
    <source>
        <dbReference type="EnsemblMetazoa" id="AMEM007420-PA"/>
    </source>
</evidence>